<gene>
    <name evidence="1" type="ORF">E4K63_04540</name>
</gene>
<proteinExistence type="predicted"/>
<evidence type="ECO:0000313" key="1">
    <source>
        <dbReference type="EMBL" id="QIV96134.1"/>
    </source>
</evidence>
<protein>
    <submittedName>
        <fullName evidence="1">Uncharacterized protein</fullName>
    </submittedName>
</protein>
<evidence type="ECO:0000313" key="2">
    <source>
        <dbReference type="Proteomes" id="UP000502004"/>
    </source>
</evidence>
<dbReference type="Proteomes" id="UP000502004">
    <property type="component" value="Chromosome"/>
</dbReference>
<dbReference type="EMBL" id="CP038241">
    <property type="protein sequence ID" value="QIV96134.1"/>
    <property type="molecule type" value="Genomic_DNA"/>
</dbReference>
<reference evidence="1 2" key="1">
    <citation type="submission" date="2019-03" db="EMBL/GenBank/DDBJ databases">
        <title>Complete Genome Sequence of Allofrancisella inopinata Strain SYSU YG23 Isolated from Water-Cooling Systems in China.</title>
        <authorList>
            <person name="Ohrman C."/>
            <person name="Uneklint I."/>
            <person name="Sjodin A."/>
        </authorList>
    </citation>
    <scope>NUCLEOTIDE SEQUENCE [LARGE SCALE GENOMIC DNA]</scope>
    <source>
        <strain evidence="1 2">SYSU YG23</strain>
    </source>
</reference>
<dbReference type="KEGG" id="aii:E4K63_04540"/>
<sequence length="209" mass="24290">MTQHYVSTAETYYNTKNANIKQPQSSHINYYQALETIDRSFVFLLDALLENKEKYLDVYQNLELFKILSFYTTLVLHNDIEVLKTISQDSSNLLLNPMTTTEYIRTRLPELKEEIGELVNHYAETKKKYEYNNIFGIGYSQQEKFSALNKLYTLIGKKQTNYNYDTSSSIFKLDEKDKCILKNGKTGQKLESLAARYGLLSLDNLLALL</sequence>
<dbReference type="AlphaFoldDB" id="A0AAE7CRC1"/>
<name>A0AAE7CRC1_9GAMM</name>
<accession>A0AAE7CRC1</accession>
<dbReference type="RefSeq" id="WP_179965691.1">
    <property type="nucleotide sequence ID" value="NZ_CP038241.1"/>
</dbReference>
<keyword evidence="2" id="KW-1185">Reference proteome</keyword>
<organism evidence="1 2">
    <name type="scientific">Allofrancisella inopinata</name>
    <dbReference type="NCBI Taxonomy" id="1085647"/>
    <lineage>
        <taxon>Bacteria</taxon>
        <taxon>Pseudomonadati</taxon>
        <taxon>Pseudomonadota</taxon>
        <taxon>Gammaproteobacteria</taxon>
        <taxon>Thiotrichales</taxon>
        <taxon>Francisellaceae</taxon>
        <taxon>Allofrancisella</taxon>
    </lineage>
</organism>